<dbReference type="SUPFAM" id="SSF56672">
    <property type="entry name" value="DNA/RNA polymerases"/>
    <property type="match status" value="1"/>
</dbReference>
<evidence type="ECO:0000313" key="5">
    <source>
        <dbReference type="Proteomes" id="UP000573499"/>
    </source>
</evidence>
<evidence type="ECO:0000256" key="2">
    <source>
        <dbReference type="ARBA" id="ARBA00022763"/>
    </source>
</evidence>
<dbReference type="Gene3D" id="3.40.1170.60">
    <property type="match status" value="1"/>
</dbReference>
<dbReference type="AlphaFoldDB" id="A0A7W2IJ27"/>
<feature type="domain" description="UmuC" evidence="3">
    <location>
        <begin position="25"/>
        <end position="145"/>
    </location>
</feature>
<sequence length="490" mass="55098">MKLHVTVYLPLLPLEALCPHWSDAGPLAVIDKGIVLKVSVEAARAGVRLGMRSGGVSAISPDTQILERSEEKEALAVEAISTALMQFTPEVTHQRDFSVLLDVSASLTLFRGPHALCVRIMHTIRALGFTAQLGVAPTAEGAWLLAHSYRMKGLLLKRRVLSMTSLKCRLDVLPCGLVPEAVQFHDWLNDIGAKRIGALRQLPRAGLLRRTNKELLATLDRAYGEAPEMFEWIKPALSFSARIETFDRVEHAEALLHGATRLILQLVGWLSSLQQSIRVLALHLEHERGRAAVPPTEIELALAEPTWHEQHLVRLLKERLGKIELERPVIALRLEAVKIEPMLPPNETLFPEPGGSPQDYARLLELLTARLGAENVLVPANVDDYRPEVCNSWTPATSKRPKTQVEEILDGRPFWLLPTPIRLLMRDERPFYVSPLKIIDGPERLEAGWWNDQTAARDYYVAQGSDASCYWIYFERVQEDPRWYLHGLFA</sequence>
<dbReference type="InterPro" id="IPR001126">
    <property type="entry name" value="UmuC"/>
</dbReference>
<dbReference type="Gene3D" id="3.30.70.270">
    <property type="match status" value="1"/>
</dbReference>
<organism evidence="4 5">
    <name type="scientific">Rugamonas apoptosis</name>
    <dbReference type="NCBI Taxonomy" id="2758570"/>
    <lineage>
        <taxon>Bacteria</taxon>
        <taxon>Pseudomonadati</taxon>
        <taxon>Pseudomonadota</taxon>
        <taxon>Betaproteobacteria</taxon>
        <taxon>Burkholderiales</taxon>
        <taxon>Oxalobacteraceae</taxon>
        <taxon>Telluria group</taxon>
        <taxon>Rugamonas</taxon>
    </lineage>
</organism>
<name>A0A7W2IJ27_9BURK</name>
<dbReference type="InterPro" id="IPR043502">
    <property type="entry name" value="DNA/RNA_pol_sf"/>
</dbReference>
<dbReference type="GO" id="GO:0006281">
    <property type="term" value="P:DNA repair"/>
    <property type="evidence" value="ECO:0007669"/>
    <property type="project" value="InterPro"/>
</dbReference>
<reference evidence="4 5" key="1">
    <citation type="submission" date="2020-07" db="EMBL/GenBank/DDBJ databases">
        <title>Novel species isolated from subtropical streams in China.</title>
        <authorList>
            <person name="Lu H."/>
        </authorList>
    </citation>
    <scope>NUCLEOTIDE SEQUENCE [LARGE SCALE GENOMIC DNA]</scope>
    <source>
        <strain evidence="4 5">LX47W</strain>
    </source>
</reference>
<accession>A0A7W2IJ27</accession>
<dbReference type="PANTHER" id="PTHR35369:SF2">
    <property type="entry name" value="BLR3025 PROTEIN"/>
    <property type="match status" value="1"/>
</dbReference>
<comment type="caution">
    <text evidence="4">The sequence shown here is derived from an EMBL/GenBank/DDBJ whole genome shotgun (WGS) entry which is preliminary data.</text>
</comment>
<dbReference type="EMBL" id="JACEZU010000002">
    <property type="protein sequence ID" value="MBA5686325.1"/>
    <property type="molecule type" value="Genomic_DNA"/>
</dbReference>
<dbReference type="Proteomes" id="UP000573499">
    <property type="component" value="Unassembled WGS sequence"/>
</dbReference>
<dbReference type="CDD" id="cd03468">
    <property type="entry name" value="PolY_like"/>
    <property type="match status" value="1"/>
</dbReference>
<evidence type="ECO:0000259" key="3">
    <source>
        <dbReference type="Pfam" id="PF00817"/>
    </source>
</evidence>
<dbReference type="PANTHER" id="PTHR35369">
    <property type="entry name" value="BLR3025 PROTEIN-RELATED"/>
    <property type="match status" value="1"/>
</dbReference>
<keyword evidence="2" id="KW-0227">DNA damage</keyword>
<dbReference type="Pfam" id="PF00817">
    <property type="entry name" value="IMS"/>
    <property type="match status" value="1"/>
</dbReference>
<evidence type="ECO:0000256" key="1">
    <source>
        <dbReference type="ARBA" id="ARBA00010945"/>
    </source>
</evidence>
<proteinExistence type="inferred from homology"/>
<evidence type="ECO:0000313" key="4">
    <source>
        <dbReference type="EMBL" id="MBA5686325.1"/>
    </source>
</evidence>
<protein>
    <submittedName>
        <fullName evidence="4">DNA polymerase Y family protein</fullName>
    </submittedName>
</protein>
<dbReference type="InterPro" id="IPR043128">
    <property type="entry name" value="Rev_trsase/Diguanyl_cyclase"/>
</dbReference>
<gene>
    <name evidence="4" type="ORF">H3H39_04575</name>
</gene>
<keyword evidence="5" id="KW-1185">Reference proteome</keyword>
<comment type="similarity">
    <text evidence="1">Belongs to the DNA polymerase type-Y family.</text>
</comment>
<dbReference type="InterPro" id="IPR050356">
    <property type="entry name" value="SulA_CellDiv_inhibitor"/>
</dbReference>